<dbReference type="EMBL" id="JAPEUX010000002">
    <property type="protein sequence ID" value="KAJ4357854.1"/>
    <property type="molecule type" value="Genomic_DNA"/>
</dbReference>
<evidence type="ECO:0000313" key="5">
    <source>
        <dbReference type="Proteomes" id="UP001140513"/>
    </source>
</evidence>
<organism evidence="4 5">
    <name type="scientific">Didymosphaeria variabile</name>
    <dbReference type="NCBI Taxonomy" id="1932322"/>
    <lineage>
        <taxon>Eukaryota</taxon>
        <taxon>Fungi</taxon>
        <taxon>Dikarya</taxon>
        <taxon>Ascomycota</taxon>
        <taxon>Pezizomycotina</taxon>
        <taxon>Dothideomycetes</taxon>
        <taxon>Pleosporomycetidae</taxon>
        <taxon>Pleosporales</taxon>
        <taxon>Massarineae</taxon>
        <taxon>Didymosphaeriaceae</taxon>
        <taxon>Didymosphaeria</taxon>
    </lineage>
</organism>
<accession>A0A9W8XSQ9</accession>
<dbReference type="Proteomes" id="UP001140513">
    <property type="component" value="Unassembled WGS sequence"/>
</dbReference>
<dbReference type="RefSeq" id="XP_056074713.1">
    <property type="nucleotide sequence ID" value="XM_056211240.1"/>
</dbReference>
<evidence type="ECO:0000256" key="1">
    <source>
        <dbReference type="ARBA" id="ARBA00022737"/>
    </source>
</evidence>
<evidence type="ECO:0000256" key="2">
    <source>
        <dbReference type="SAM" id="MobiDB-lite"/>
    </source>
</evidence>
<keyword evidence="5" id="KW-1185">Reference proteome</keyword>
<dbReference type="Pfam" id="PF24883">
    <property type="entry name" value="NPHP3_N"/>
    <property type="match status" value="1"/>
</dbReference>
<evidence type="ECO:0000313" key="4">
    <source>
        <dbReference type="EMBL" id="KAJ4357854.1"/>
    </source>
</evidence>
<comment type="caution">
    <text evidence="4">The sequence shown here is derived from an EMBL/GenBank/DDBJ whole genome shotgun (WGS) entry which is preliminary data.</text>
</comment>
<feature type="domain" description="Nephrocystin 3-like N-terminal" evidence="3">
    <location>
        <begin position="4"/>
        <end position="142"/>
    </location>
</feature>
<evidence type="ECO:0000259" key="3">
    <source>
        <dbReference type="Pfam" id="PF24883"/>
    </source>
</evidence>
<dbReference type="SUPFAM" id="SSF52540">
    <property type="entry name" value="P-loop containing nucleoside triphosphate hydrolases"/>
    <property type="match status" value="1"/>
</dbReference>
<dbReference type="PANTHER" id="PTHR10039">
    <property type="entry name" value="AMELOGENIN"/>
    <property type="match status" value="1"/>
</dbReference>
<gene>
    <name evidence="4" type="ORF">N0V89_002431</name>
</gene>
<dbReference type="InterPro" id="IPR056884">
    <property type="entry name" value="NPHP3-like_N"/>
</dbReference>
<sequence length="584" mass="64622">MNPAEAGFGKSVLSGTVIEDLSIEAGNLSIDDELESPYTAFYHFNAAHSYCIHPDDAFRALTNQLLHTHRHDRSTMDAVSLLIRKLPPQAKATSDDVLSVLALLLRQHPTFLVIDGVDECSDIDLLLRSIPELCRKSDTRVILFGRPHIKIPNEYHKWASDAPHIILLNDNSNNHDVTAYIIDNLHELADQGYFGISVDRSLITAIAKKCKGNFLWASSLLRFLRSDVMTPDERCAKLEKPYELNGLEAIYAHILILLELRPDAQRRFTASVFRLLALGVHRPCMRGFQKAVNVTPGERTIDSGPNFVINEAIPFLTCGLVEVTPCNMIFTHKSFKEHLQAVDAQTSSFSLQDESLAHAQLAATCISFLAFDIPKRPLGDNNPHVSQLLLSTQQVRSSGTSMQTNKSGDSGYKSMSSAPSSSQHQLAVPGSSTTPLSSLQAPCQPDWDADLPFLRYASLCWPIHLTRALTSPPPSSYLPPGPPQYPWLTPLSTFLTDRAAVTTWVEASWRYKLPPNLSRLVPLLEVVKSKTPTATAEGRELRWVVHGVRELSEGLNAVREGWGTRVKENPGLVWGGEADGAWCN</sequence>
<feature type="compositionally biased region" description="Polar residues" evidence="2">
    <location>
        <begin position="393"/>
        <end position="408"/>
    </location>
</feature>
<keyword evidence="1" id="KW-0677">Repeat</keyword>
<dbReference type="Gene3D" id="3.40.50.300">
    <property type="entry name" value="P-loop containing nucleotide triphosphate hydrolases"/>
    <property type="match status" value="1"/>
</dbReference>
<protein>
    <recommendedName>
        <fullName evidence="3">Nephrocystin 3-like N-terminal domain-containing protein</fullName>
    </recommendedName>
</protein>
<feature type="compositionally biased region" description="Polar residues" evidence="2">
    <location>
        <begin position="430"/>
        <end position="441"/>
    </location>
</feature>
<dbReference type="AlphaFoldDB" id="A0A9W8XSQ9"/>
<dbReference type="InterPro" id="IPR027417">
    <property type="entry name" value="P-loop_NTPase"/>
</dbReference>
<dbReference type="GeneID" id="80905961"/>
<feature type="region of interest" description="Disordered" evidence="2">
    <location>
        <begin position="393"/>
        <end position="441"/>
    </location>
</feature>
<reference evidence="4" key="1">
    <citation type="submission" date="2022-10" db="EMBL/GenBank/DDBJ databases">
        <title>Tapping the CABI collections for fungal endophytes: first genome assemblies for Collariella, Neodidymelliopsis, Ascochyta clinopodiicola, Didymella pomorum, Didymosphaeria variabile, Neocosmospora piperis and Neocucurbitaria cava.</title>
        <authorList>
            <person name="Hill R."/>
        </authorList>
    </citation>
    <scope>NUCLEOTIDE SEQUENCE</scope>
    <source>
        <strain evidence="4">IMI 356815</strain>
    </source>
</reference>
<feature type="compositionally biased region" description="Low complexity" evidence="2">
    <location>
        <begin position="410"/>
        <end position="422"/>
    </location>
</feature>
<proteinExistence type="predicted"/>
<dbReference type="OrthoDB" id="4772757at2759"/>
<dbReference type="PANTHER" id="PTHR10039:SF15">
    <property type="entry name" value="NACHT DOMAIN-CONTAINING PROTEIN"/>
    <property type="match status" value="1"/>
</dbReference>
<name>A0A9W8XSQ9_9PLEO</name>